<dbReference type="InterPro" id="IPR023214">
    <property type="entry name" value="HAD_sf"/>
</dbReference>
<dbReference type="AlphaFoldDB" id="A0A0E0V0E3"/>
<dbReference type="SUPFAM" id="SSF56784">
    <property type="entry name" value="HAD-like"/>
    <property type="match status" value="1"/>
</dbReference>
<dbReference type="RefSeq" id="WP_012582342.1">
    <property type="nucleotide sequence ID" value="NC_017537.1"/>
</dbReference>
<dbReference type="GO" id="GO:0015444">
    <property type="term" value="F:P-type magnesium transporter activity"/>
    <property type="evidence" value="ECO:0007669"/>
    <property type="project" value="UniProtKB-EC"/>
</dbReference>
<dbReference type="PANTHER" id="PTHR42861">
    <property type="entry name" value="CALCIUM-TRANSPORTING ATPASE"/>
    <property type="match status" value="1"/>
</dbReference>
<feature type="transmembrane region" description="Helical" evidence="20">
    <location>
        <begin position="254"/>
        <end position="274"/>
    </location>
</feature>
<feature type="transmembrane region" description="Helical" evidence="20">
    <location>
        <begin position="91"/>
        <end position="108"/>
    </location>
</feature>
<dbReference type="InterPro" id="IPR059000">
    <property type="entry name" value="ATPase_P-type_domA"/>
</dbReference>
<dbReference type="GO" id="GO:0016887">
    <property type="term" value="F:ATP hydrolysis activity"/>
    <property type="evidence" value="ECO:0007669"/>
    <property type="project" value="InterPro"/>
</dbReference>
<evidence type="ECO:0000256" key="12">
    <source>
        <dbReference type="ARBA" id="ARBA00022840"/>
    </source>
</evidence>
<dbReference type="Pfam" id="PF00690">
    <property type="entry name" value="Cation_ATPase_N"/>
    <property type="match status" value="1"/>
</dbReference>
<evidence type="ECO:0000256" key="19">
    <source>
        <dbReference type="ARBA" id="ARBA00047295"/>
    </source>
</evidence>
<dbReference type="InterPro" id="IPR044492">
    <property type="entry name" value="P_typ_ATPase_HD_dom"/>
</dbReference>
<evidence type="ECO:0000256" key="9">
    <source>
        <dbReference type="ARBA" id="ARBA00022553"/>
    </source>
</evidence>
<evidence type="ECO:0000256" key="1">
    <source>
        <dbReference type="ARBA" id="ARBA00003954"/>
    </source>
</evidence>
<dbReference type="InterPro" id="IPR004014">
    <property type="entry name" value="ATPase_P-typ_cation-transptr_N"/>
</dbReference>
<evidence type="ECO:0000256" key="2">
    <source>
        <dbReference type="ARBA" id="ARBA00004429"/>
    </source>
</evidence>
<evidence type="ECO:0000256" key="18">
    <source>
        <dbReference type="ARBA" id="ARBA00029806"/>
    </source>
</evidence>
<dbReference type="Pfam" id="PF00689">
    <property type="entry name" value="Cation_ATPase_C"/>
    <property type="match status" value="1"/>
</dbReference>
<comment type="catalytic activity">
    <reaction evidence="19">
        <text>Mg(2+)(out) + ATP + H2O = Mg(2+)(in) + ADP + phosphate + H(+)</text>
        <dbReference type="Rhea" id="RHEA:10260"/>
        <dbReference type="ChEBI" id="CHEBI:15377"/>
        <dbReference type="ChEBI" id="CHEBI:15378"/>
        <dbReference type="ChEBI" id="CHEBI:18420"/>
        <dbReference type="ChEBI" id="CHEBI:30616"/>
        <dbReference type="ChEBI" id="CHEBI:43474"/>
        <dbReference type="ChEBI" id="CHEBI:456216"/>
        <dbReference type="EC" id="7.2.2.14"/>
    </reaction>
</comment>
<dbReference type="InterPro" id="IPR006068">
    <property type="entry name" value="ATPase_P-typ_cation-transptr_C"/>
</dbReference>
<keyword evidence="12" id="KW-0067">ATP-binding</keyword>
<dbReference type="SFLD" id="SFLDG00002">
    <property type="entry name" value="C1.7:_P-type_atpase_like"/>
    <property type="match status" value="1"/>
</dbReference>
<keyword evidence="8" id="KW-0997">Cell inner membrane</keyword>
<dbReference type="SFLD" id="SFLDS00003">
    <property type="entry name" value="Haloacid_Dehalogenase"/>
    <property type="match status" value="1"/>
</dbReference>
<evidence type="ECO:0000256" key="11">
    <source>
        <dbReference type="ARBA" id="ARBA00022741"/>
    </source>
</evidence>
<reference evidence="22 23" key="1">
    <citation type="journal article" date="2011" name="J. Bacteriol.">
        <title>Genome sequence of the nonpathogenic Listeria monocytogenes serovar 4a strain M7.</title>
        <authorList>
            <person name="Chen J."/>
            <person name="Xia Y."/>
            <person name="Cheng C."/>
            <person name="Fang C."/>
            <person name="Shan Y."/>
            <person name="Jin G."/>
            <person name="Fang W."/>
        </authorList>
    </citation>
    <scope>NUCLEOTIDE SEQUENCE [LARGE SCALE GENOMIC DNA]</scope>
    <source>
        <strain evidence="22 23">M7</strain>
    </source>
</reference>
<dbReference type="Pfam" id="PF00122">
    <property type="entry name" value="E1-E2_ATPase"/>
    <property type="match status" value="1"/>
</dbReference>
<dbReference type="EC" id="7.2.2.14" evidence="4"/>
<proteinExistence type="inferred from homology"/>
<dbReference type="PRINTS" id="PR01836">
    <property type="entry name" value="MGATPASE"/>
</dbReference>
<feature type="transmembrane region" description="Helical" evidence="20">
    <location>
        <begin position="63"/>
        <end position="85"/>
    </location>
</feature>
<dbReference type="SUPFAM" id="SSF81660">
    <property type="entry name" value="Metal cation-transporting ATPase, ATP-binding domain N"/>
    <property type="match status" value="1"/>
</dbReference>
<dbReference type="NCBIfam" id="TIGR01494">
    <property type="entry name" value="ATPase_P-type"/>
    <property type="match status" value="2"/>
</dbReference>
<keyword evidence="13" id="KW-0460">Magnesium</keyword>
<dbReference type="HOGENOM" id="CLU_002360_6_3_9"/>
<dbReference type="EMBL" id="CP002816">
    <property type="protein sequence ID" value="AEH93803.1"/>
    <property type="molecule type" value="Genomic_DNA"/>
</dbReference>
<dbReference type="InterPro" id="IPR023298">
    <property type="entry name" value="ATPase_P-typ_TM_dom_sf"/>
</dbReference>
<dbReference type="Gene3D" id="1.20.1110.10">
    <property type="entry name" value="Calcium-transporting ATPase, transmembrane domain"/>
    <property type="match status" value="1"/>
</dbReference>
<feature type="transmembrane region" description="Helical" evidence="20">
    <location>
        <begin position="725"/>
        <end position="748"/>
    </location>
</feature>
<dbReference type="CDD" id="cd02077">
    <property type="entry name" value="P-type_ATPase_Mg"/>
    <property type="match status" value="1"/>
</dbReference>
<dbReference type="Proteomes" id="UP000000486">
    <property type="component" value="Chromosome"/>
</dbReference>
<dbReference type="PROSITE" id="PS00154">
    <property type="entry name" value="ATPASE_E1_E2"/>
    <property type="match status" value="1"/>
</dbReference>
<evidence type="ECO:0000256" key="8">
    <source>
        <dbReference type="ARBA" id="ARBA00022519"/>
    </source>
</evidence>
<comment type="similarity">
    <text evidence="3">Belongs to the cation transport ATPase (P-type) (TC 3.A.3) family. Type IIIB subfamily.</text>
</comment>
<accession>A0A0E0V0E3</accession>
<evidence type="ECO:0000256" key="17">
    <source>
        <dbReference type="ARBA" id="ARBA00023136"/>
    </source>
</evidence>
<dbReference type="SFLD" id="SFLDF00027">
    <property type="entry name" value="p-type_atpase"/>
    <property type="match status" value="1"/>
</dbReference>
<keyword evidence="17 20" id="KW-0472">Membrane</keyword>
<evidence type="ECO:0000256" key="13">
    <source>
        <dbReference type="ARBA" id="ARBA00022842"/>
    </source>
</evidence>
<evidence type="ECO:0000259" key="21">
    <source>
        <dbReference type="SMART" id="SM00831"/>
    </source>
</evidence>
<gene>
    <name evidence="22" type="ordered locus">LMM7_2798</name>
</gene>
<keyword evidence="16" id="KW-0406">Ion transport</keyword>
<organism evidence="22 23">
    <name type="scientific">Listeria monocytogenes serotype 4a (strain M7)</name>
    <dbReference type="NCBI Taxonomy" id="1030009"/>
    <lineage>
        <taxon>Bacteria</taxon>
        <taxon>Bacillati</taxon>
        <taxon>Bacillota</taxon>
        <taxon>Bacilli</taxon>
        <taxon>Bacillales</taxon>
        <taxon>Listeriaceae</taxon>
        <taxon>Listeria</taxon>
    </lineage>
</organism>
<keyword evidence="15 20" id="KW-1133">Transmembrane helix</keyword>
<dbReference type="Gene3D" id="2.70.150.10">
    <property type="entry name" value="Calcium-transporting ATPase, cytoplasmic transduction domain A"/>
    <property type="match status" value="1"/>
</dbReference>
<evidence type="ECO:0000256" key="3">
    <source>
        <dbReference type="ARBA" id="ARBA00008746"/>
    </source>
</evidence>
<feature type="domain" description="Cation-transporting P-type ATPase N-terminal" evidence="21">
    <location>
        <begin position="15"/>
        <end position="88"/>
    </location>
</feature>
<keyword evidence="14" id="KW-1278">Translocase</keyword>
<dbReference type="InterPro" id="IPR018303">
    <property type="entry name" value="ATPase_P-typ_P_site"/>
</dbReference>
<comment type="subcellular location">
    <subcellularLocation>
        <location evidence="2">Cell inner membrane</location>
        <topology evidence="2">Multi-pass membrane protein</topology>
    </subcellularLocation>
</comment>
<dbReference type="Gene3D" id="3.40.1110.10">
    <property type="entry name" value="Calcium-transporting ATPase, cytoplasmic domain N"/>
    <property type="match status" value="1"/>
</dbReference>
<keyword evidence="10 20" id="KW-0812">Transmembrane</keyword>
<dbReference type="Pfam" id="PF13246">
    <property type="entry name" value="Cation_ATPase"/>
    <property type="match status" value="1"/>
</dbReference>
<dbReference type="PATRIC" id="fig|1030009.3.peg.2787"/>
<keyword evidence="11" id="KW-0547">Nucleotide-binding</keyword>
<dbReference type="NCBIfam" id="NF011702">
    <property type="entry name" value="PRK15122.1"/>
    <property type="match status" value="1"/>
</dbReference>
<evidence type="ECO:0000256" key="4">
    <source>
        <dbReference type="ARBA" id="ARBA00012786"/>
    </source>
</evidence>
<name>A0A0E0V0E3_LISMM</name>
<dbReference type="SMART" id="SM00831">
    <property type="entry name" value="Cation_ATPase_N"/>
    <property type="match status" value="1"/>
</dbReference>
<dbReference type="KEGG" id="lmq:LMM7_2798"/>
<dbReference type="SUPFAM" id="SSF81665">
    <property type="entry name" value="Calcium ATPase, transmembrane domain M"/>
    <property type="match status" value="1"/>
</dbReference>
<keyword evidence="9" id="KW-0597">Phosphoprotein</keyword>
<dbReference type="GO" id="GO:0005524">
    <property type="term" value="F:ATP binding"/>
    <property type="evidence" value="ECO:0007669"/>
    <property type="project" value="UniProtKB-KW"/>
</dbReference>
<evidence type="ECO:0000313" key="22">
    <source>
        <dbReference type="EMBL" id="AEH93803.1"/>
    </source>
</evidence>
<dbReference type="InterPro" id="IPR006415">
    <property type="entry name" value="P-type_ATPase_IIIB"/>
</dbReference>
<evidence type="ECO:0000256" key="10">
    <source>
        <dbReference type="ARBA" id="ARBA00022692"/>
    </source>
</evidence>
<evidence type="ECO:0000256" key="5">
    <source>
        <dbReference type="ARBA" id="ARBA00013555"/>
    </source>
</evidence>
<evidence type="ECO:0000256" key="16">
    <source>
        <dbReference type="ARBA" id="ARBA00023065"/>
    </source>
</evidence>
<evidence type="ECO:0000256" key="15">
    <source>
        <dbReference type="ARBA" id="ARBA00022989"/>
    </source>
</evidence>
<dbReference type="InterPro" id="IPR008250">
    <property type="entry name" value="ATPase_P-typ_transduc_dom_A_sf"/>
</dbReference>
<dbReference type="GO" id="GO:0005886">
    <property type="term" value="C:plasma membrane"/>
    <property type="evidence" value="ECO:0007669"/>
    <property type="project" value="UniProtKB-SubCell"/>
</dbReference>
<dbReference type="SUPFAM" id="SSF81653">
    <property type="entry name" value="Calcium ATPase, transduction domain A"/>
    <property type="match status" value="1"/>
</dbReference>
<comment type="function">
    <text evidence="1">Mediates magnesium influx to the cytosol.</text>
</comment>
<keyword evidence="6" id="KW-0813">Transport</keyword>
<evidence type="ECO:0000256" key="20">
    <source>
        <dbReference type="SAM" id="Phobius"/>
    </source>
</evidence>
<keyword evidence="7" id="KW-1003">Cell membrane</keyword>
<feature type="transmembrane region" description="Helical" evidence="20">
    <location>
        <begin position="760"/>
        <end position="778"/>
    </location>
</feature>
<sequence length="856" mass="94905">MKKLHVKKQGNNLLKESQMGKEKVLEKLGVMETGLTNVEVTERLAEFGPNQTVEERKVSNLRLFIRAFNDPFIYILAMLMVVSYLTDDMEATVIMALMILASGILGFIQTSRAERASYALKNMVKNRVNVIRNGSMDLIMQDAIVPGDLIEISAGDIIPADARVISATDLLINQSALTGESIPAEKFVEDKSANPEIFERENLLFMGTDVLSGHGRAVVLRTGSSTFFGSLSIAATERRGDTSFDKGVKSISKLLFYFMMVMVPIVFMINGLMKGNWLEAFLYAVAIAVGLTPEMLPMIVSTNLAKGAINMSKKKVIMKELSAIQNIGAMDILCTDKTGTLTEDKLELIKYIDSAGETSERVLKMAYLNSYFQTGWKNVLDHAVIAKLDESTAADWKKVGEIPFNFDRRRLSVVVENKAETRMITKGAVEEMLTVCTHKEFGGAVSTLSESEKSELQDMCAEMNRSGIRVIAVAYKTGKVGEAFTKTDEEQMIIAGFLGFRDPVKASTKEAIAHLFKNQINVKVLTGDNEIVTKRICQEVGIPANGFLLGADIEELSDEELTRELRKYHIFAKLTPMQKSRIIGLLKKAGHTVGFLGDGINDAPALRKADVGISVDTAADITKDASSVILLEKSLTVLNDAVMEGRNVFGNILKYLKMTASSNFGNVFSVLVASAFIPFLPMLSLHLLLQNLLYDFSQLTLPWDKMDRSFLKKPHQWEQKGMLRFILCIGPVSSIFDIATFLIMWFVFSANTVAEQALFHSGWFVVGLLTQTLVVHMIRTEKIPFIQSRAAAPVMIATLSVMALGIIIPFTGFGHSIGFVSLPGSYFPWLILILVGYMATMQLVKTMYIRKFREWI</sequence>
<dbReference type="NCBIfam" id="TIGR01524">
    <property type="entry name" value="ATPase-IIIB_Mg"/>
    <property type="match status" value="1"/>
</dbReference>
<evidence type="ECO:0000256" key="7">
    <source>
        <dbReference type="ARBA" id="ARBA00022475"/>
    </source>
</evidence>
<evidence type="ECO:0000256" key="14">
    <source>
        <dbReference type="ARBA" id="ARBA00022967"/>
    </source>
</evidence>
<evidence type="ECO:0000256" key="6">
    <source>
        <dbReference type="ARBA" id="ARBA00022448"/>
    </source>
</evidence>
<feature type="transmembrane region" description="Helical" evidence="20">
    <location>
        <begin position="664"/>
        <end position="681"/>
    </location>
</feature>
<feature type="transmembrane region" description="Helical" evidence="20">
    <location>
        <begin position="790"/>
        <end position="814"/>
    </location>
</feature>
<dbReference type="InterPro" id="IPR036412">
    <property type="entry name" value="HAD-like_sf"/>
</dbReference>
<evidence type="ECO:0000313" key="23">
    <source>
        <dbReference type="Proteomes" id="UP000000486"/>
    </source>
</evidence>
<dbReference type="InterPro" id="IPR001757">
    <property type="entry name" value="P_typ_ATPase"/>
</dbReference>
<feature type="transmembrane region" description="Helical" evidence="20">
    <location>
        <begin position="826"/>
        <end position="844"/>
    </location>
</feature>
<dbReference type="Gene3D" id="3.40.50.1000">
    <property type="entry name" value="HAD superfamily/HAD-like"/>
    <property type="match status" value="1"/>
</dbReference>
<protein>
    <recommendedName>
        <fullName evidence="5">Magnesium-transporting ATPase, P-type 1</fullName>
        <ecNumber evidence="4">7.2.2.14</ecNumber>
    </recommendedName>
    <alternativeName>
        <fullName evidence="18">Mg(2+) transport ATPase, P-type 1</fullName>
    </alternativeName>
</protein>
<dbReference type="InterPro" id="IPR023299">
    <property type="entry name" value="ATPase_P-typ_cyto_dom_N"/>
</dbReference>